<gene>
    <name evidence="2" type="ORF">FNF29_06791</name>
</gene>
<evidence type="ECO:0000313" key="2">
    <source>
        <dbReference type="EMBL" id="KAA0148255.1"/>
    </source>
</evidence>
<dbReference type="Proteomes" id="UP000323011">
    <property type="component" value="Unassembled WGS sequence"/>
</dbReference>
<keyword evidence="1" id="KW-1133">Transmembrane helix</keyword>
<dbReference type="EMBL" id="VLTN01000055">
    <property type="protein sequence ID" value="KAA0148255.1"/>
    <property type="molecule type" value="Genomic_DNA"/>
</dbReference>
<evidence type="ECO:0000313" key="3">
    <source>
        <dbReference type="Proteomes" id="UP000323011"/>
    </source>
</evidence>
<reference evidence="2 3" key="1">
    <citation type="submission" date="2019-07" db="EMBL/GenBank/DDBJ databases">
        <title>Genomes of Cafeteria roenbergensis.</title>
        <authorList>
            <person name="Fischer M.G."/>
            <person name="Hackl T."/>
            <person name="Roman M."/>
        </authorList>
    </citation>
    <scope>NUCLEOTIDE SEQUENCE [LARGE SCALE GENOMIC DNA]</scope>
    <source>
        <strain evidence="2 3">BVI</strain>
    </source>
</reference>
<name>A0A5A8C5Z8_CAFRO</name>
<comment type="caution">
    <text evidence="2">The sequence shown here is derived from an EMBL/GenBank/DDBJ whole genome shotgun (WGS) entry which is preliminary data.</text>
</comment>
<sequence length="299" mass="32442">MDGLSAFTPKSMSGEQVALLAGFGLAAAGGFGAWYWLSNRKGGFAASAGSVSEDTLIAVLEEVTEAADEPLAAFAEKAEAMFGDVMRQRARPEDMQLQALIVWQAEMSRITARACAAHGTFKQEEFTQALKYFSPRSERVAELEAEVLETRPKVSFTLADCERIEAAAEEALVQVLRSRVETLEARGAAPGSEKLSRRIGLEFAKLREQSVQAALEDDGPGTSVAGPFYQIYLRVHGLAAWPREREFLLRMTGTFKELGLGLAAESIARQVAARDAQARAQRMQQGMRRPGMGGMGMGM</sequence>
<keyword evidence="1" id="KW-0812">Transmembrane</keyword>
<dbReference type="AlphaFoldDB" id="A0A5A8C5Z8"/>
<proteinExistence type="predicted"/>
<keyword evidence="3" id="KW-1185">Reference proteome</keyword>
<protein>
    <submittedName>
        <fullName evidence="2">Uncharacterized protein</fullName>
    </submittedName>
</protein>
<organism evidence="2 3">
    <name type="scientific">Cafeteria roenbergensis</name>
    <name type="common">Marine flagellate</name>
    <dbReference type="NCBI Taxonomy" id="33653"/>
    <lineage>
        <taxon>Eukaryota</taxon>
        <taxon>Sar</taxon>
        <taxon>Stramenopiles</taxon>
        <taxon>Bigyra</taxon>
        <taxon>Opalozoa</taxon>
        <taxon>Bicosoecida</taxon>
        <taxon>Cafeteriaceae</taxon>
        <taxon>Cafeteria</taxon>
    </lineage>
</organism>
<accession>A0A5A8C5Z8</accession>
<feature type="transmembrane region" description="Helical" evidence="1">
    <location>
        <begin position="17"/>
        <end position="37"/>
    </location>
</feature>
<keyword evidence="1" id="KW-0472">Membrane</keyword>
<evidence type="ECO:0000256" key="1">
    <source>
        <dbReference type="SAM" id="Phobius"/>
    </source>
</evidence>